<dbReference type="Proteomes" id="UP001549086">
    <property type="component" value="Unassembled WGS sequence"/>
</dbReference>
<organism evidence="1 2">
    <name type="scientific">Bartonella silvatica</name>
    <dbReference type="NCBI Taxonomy" id="357760"/>
    <lineage>
        <taxon>Bacteria</taxon>
        <taxon>Pseudomonadati</taxon>
        <taxon>Pseudomonadota</taxon>
        <taxon>Alphaproteobacteria</taxon>
        <taxon>Hyphomicrobiales</taxon>
        <taxon>Bartonellaceae</taxon>
        <taxon>Bartonella</taxon>
    </lineage>
</organism>
<proteinExistence type="predicted"/>
<comment type="caution">
    <text evidence="1">The sequence shown here is derived from an EMBL/GenBank/DDBJ whole genome shotgun (WGS) entry which is preliminary data.</text>
</comment>
<accession>A0ABV2HFS0</accession>
<dbReference type="EMBL" id="JBEPLI010000002">
    <property type="protein sequence ID" value="MET3589299.1"/>
    <property type="molecule type" value="Genomic_DNA"/>
</dbReference>
<evidence type="ECO:0000313" key="2">
    <source>
        <dbReference type="Proteomes" id="UP001549086"/>
    </source>
</evidence>
<reference evidence="1 2" key="1">
    <citation type="submission" date="2024-06" db="EMBL/GenBank/DDBJ databases">
        <title>Genomic Encyclopedia of Type Strains, Phase IV (KMG-IV): sequencing the most valuable type-strain genomes for metagenomic binning, comparative biology and taxonomic classification.</title>
        <authorList>
            <person name="Goeker M."/>
        </authorList>
    </citation>
    <scope>NUCLEOTIDE SEQUENCE [LARGE SCALE GENOMIC DNA]</scope>
    <source>
        <strain evidence="1 2">DSM 23649</strain>
    </source>
</reference>
<protein>
    <submittedName>
        <fullName evidence="1">Uncharacterized protein</fullName>
    </submittedName>
</protein>
<name>A0ABV2HFS0_9HYPH</name>
<evidence type="ECO:0000313" key="1">
    <source>
        <dbReference type="EMBL" id="MET3589299.1"/>
    </source>
</evidence>
<gene>
    <name evidence="1" type="ORF">ABID23_000376</name>
</gene>
<sequence length="49" mass="6066">MFFLDSDFGFDVFVKNMDTERGRLKFTINKSYQFFLRLFKLFCFLYLCL</sequence>
<keyword evidence="2" id="KW-1185">Reference proteome</keyword>